<dbReference type="RefSeq" id="WP_121838679.1">
    <property type="nucleotide sequence ID" value="NZ_ML014771.1"/>
</dbReference>
<dbReference type="PROSITE" id="PS51257">
    <property type="entry name" value="PROKAR_LIPOPROTEIN"/>
    <property type="match status" value="1"/>
</dbReference>
<evidence type="ECO:0000313" key="2">
    <source>
        <dbReference type="Proteomes" id="UP000281474"/>
    </source>
</evidence>
<protein>
    <recommendedName>
        <fullName evidence="3">DUF3828 domain-containing protein</fullName>
    </recommendedName>
</protein>
<comment type="caution">
    <text evidence="1">The sequence shown here is derived from an EMBL/GenBank/DDBJ whole genome shotgun (WGS) entry which is preliminary data.</text>
</comment>
<evidence type="ECO:0000313" key="1">
    <source>
        <dbReference type="EMBL" id="RLV60044.1"/>
    </source>
</evidence>
<accession>A0A3L8PXL9</accession>
<reference evidence="1 2" key="1">
    <citation type="submission" date="2018-09" db="EMBL/GenBank/DDBJ databases">
        <title>Phylogeny of the Shewanellaceae, and recommendation for two new genera, Pseudoshewanella and Parashewanella.</title>
        <authorList>
            <person name="Wang G."/>
        </authorList>
    </citation>
    <scope>NUCLEOTIDE SEQUENCE [LARGE SCALE GENOMIC DNA]</scope>
    <source>
        <strain evidence="1 2">C51</strain>
    </source>
</reference>
<dbReference type="EMBL" id="QZEI01000022">
    <property type="protein sequence ID" value="RLV60044.1"/>
    <property type="molecule type" value="Genomic_DNA"/>
</dbReference>
<gene>
    <name evidence="1" type="ORF">D5018_09015</name>
</gene>
<evidence type="ECO:0008006" key="3">
    <source>
        <dbReference type="Google" id="ProtNLM"/>
    </source>
</evidence>
<proteinExistence type="predicted"/>
<dbReference type="OrthoDB" id="5767078at2"/>
<dbReference type="AlphaFoldDB" id="A0A3L8PXL9"/>
<dbReference type="Proteomes" id="UP000281474">
    <property type="component" value="Unassembled WGS sequence"/>
</dbReference>
<sequence>MRWISIFVVFLICACSPDKESTIFNPNNPEYAAYHFLKALYIDQSVTETQKFSGHDLKQLLKHYHIASAVQRHVLNLPLHDVQLEVQEIDIDFFRKMDGEVKIRMKMTGTRNDRPWFDTRLLAVNKENNKWLVTKIIFDQR</sequence>
<organism evidence="1 2">
    <name type="scientific">Parashewanella curva</name>
    <dbReference type="NCBI Taxonomy" id="2338552"/>
    <lineage>
        <taxon>Bacteria</taxon>
        <taxon>Pseudomonadati</taxon>
        <taxon>Pseudomonadota</taxon>
        <taxon>Gammaproteobacteria</taxon>
        <taxon>Alteromonadales</taxon>
        <taxon>Shewanellaceae</taxon>
        <taxon>Parashewanella</taxon>
    </lineage>
</organism>
<name>A0A3L8PXL9_9GAMM</name>
<keyword evidence="2" id="KW-1185">Reference proteome</keyword>